<keyword evidence="4 8" id="KW-0812">Transmembrane</keyword>
<dbReference type="PANTHER" id="PTHR32024:SF1">
    <property type="entry name" value="KTR SYSTEM POTASSIUM UPTAKE PROTEIN B"/>
    <property type="match status" value="1"/>
</dbReference>
<name>A0A4Q8ADM3_9MICC</name>
<dbReference type="EMBL" id="SHLA01000001">
    <property type="protein sequence ID" value="RZU62350.1"/>
    <property type="molecule type" value="Genomic_DNA"/>
</dbReference>
<feature type="transmembrane region" description="Helical" evidence="8">
    <location>
        <begin position="322"/>
        <end position="348"/>
    </location>
</feature>
<evidence type="ECO:0000256" key="2">
    <source>
        <dbReference type="ARBA" id="ARBA00022448"/>
    </source>
</evidence>
<feature type="transmembrane region" description="Helical" evidence="8">
    <location>
        <begin position="430"/>
        <end position="450"/>
    </location>
</feature>
<evidence type="ECO:0000256" key="3">
    <source>
        <dbReference type="ARBA" id="ARBA00022475"/>
    </source>
</evidence>
<gene>
    <name evidence="9" type="ORF">EV380_1943</name>
</gene>
<evidence type="ECO:0000256" key="5">
    <source>
        <dbReference type="ARBA" id="ARBA00022989"/>
    </source>
</evidence>
<comment type="caution">
    <text evidence="9">The sequence shown here is derived from an EMBL/GenBank/DDBJ whole genome shotgun (WGS) entry which is preliminary data.</text>
</comment>
<feature type="transmembrane region" description="Helical" evidence="8">
    <location>
        <begin position="68"/>
        <end position="87"/>
    </location>
</feature>
<keyword evidence="3" id="KW-1003">Cell membrane</keyword>
<evidence type="ECO:0000313" key="10">
    <source>
        <dbReference type="Proteomes" id="UP000292685"/>
    </source>
</evidence>
<evidence type="ECO:0000256" key="1">
    <source>
        <dbReference type="ARBA" id="ARBA00004651"/>
    </source>
</evidence>
<dbReference type="RefSeq" id="WP_130450975.1">
    <property type="nucleotide sequence ID" value="NZ_SHLA01000001.1"/>
</dbReference>
<dbReference type="AlphaFoldDB" id="A0A4Q8ADM3"/>
<dbReference type="GO" id="GO:0030001">
    <property type="term" value="P:metal ion transport"/>
    <property type="evidence" value="ECO:0007669"/>
    <property type="project" value="UniProtKB-ARBA"/>
</dbReference>
<evidence type="ECO:0000256" key="7">
    <source>
        <dbReference type="ARBA" id="ARBA00023136"/>
    </source>
</evidence>
<keyword evidence="2" id="KW-0813">Transport</keyword>
<accession>A0A4Q8ADM3</accession>
<feature type="transmembrane region" description="Helical" evidence="8">
    <location>
        <begin position="153"/>
        <end position="176"/>
    </location>
</feature>
<evidence type="ECO:0000256" key="4">
    <source>
        <dbReference type="ARBA" id="ARBA00022692"/>
    </source>
</evidence>
<dbReference type="Proteomes" id="UP000292685">
    <property type="component" value="Unassembled WGS sequence"/>
</dbReference>
<feature type="transmembrane region" description="Helical" evidence="8">
    <location>
        <begin position="369"/>
        <end position="395"/>
    </location>
</feature>
<evidence type="ECO:0000313" key="9">
    <source>
        <dbReference type="EMBL" id="RZU62350.1"/>
    </source>
</evidence>
<organism evidence="9 10">
    <name type="scientific">Zhihengliuella halotolerans</name>
    <dbReference type="NCBI Taxonomy" id="370736"/>
    <lineage>
        <taxon>Bacteria</taxon>
        <taxon>Bacillati</taxon>
        <taxon>Actinomycetota</taxon>
        <taxon>Actinomycetes</taxon>
        <taxon>Micrococcales</taxon>
        <taxon>Micrococcaceae</taxon>
        <taxon>Zhihengliuella</taxon>
    </lineage>
</organism>
<dbReference type="OrthoDB" id="9810952at2"/>
<dbReference type="Pfam" id="PF02386">
    <property type="entry name" value="TrkH"/>
    <property type="match status" value="1"/>
</dbReference>
<dbReference type="GO" id="GO:0008324">
    <property type="term" value="F:monoatomic cation transmembrane transporter activity"/>
    <property type="evidence" value="ECO:0007669"/>
    <property type="project" value="InterPro"/>
</dbReference>
<keyword evidence="7 8" id="KW-0472">Membrane</keyword>
<dbReference type="GO" id="GO:0005886">
    <property type="term" value="C:plasma membrane"/>
    <property type="evidence" value="ECO:0007669"/>
    <property type="project" value="UniProtKB-SubCell"/>
</dbReference>
<evidence type="ECO:0000256" key="8">
    <source>
        <dbReference type="SAM" id="Phobius"/>
    </source>
</evidence>
<feature type="transmembrane region" description="Helical" evidence="8">
    <location>
        <begin position="35"/>
        <end position="56"/>
    </location>
</feature>
<sequence>MPAPPPTSHISWPARTLSRLRDAVDSVAAESPSRLFLTALFLVILVFTGVLSLPVSSERNSVTPIHDALFTATSAVTVTGLTTVNSGEHWSSFGLVVIMIAMFVGGLGVITLASILSLAVSRRLGLRGKLLTQQAMAAESTGRLGEVGTLLRIIITTTTVIQLALAVLLIPAFYIADGDISDALFHGSFYAVSSFNNGGFVSHPEGLAGYEANPFIVVPVMVGVFIGSLGFPVLMVLLAFRHHFTKWSLHAKLTVVVSLLLTIVGAVVLGGLEWNNKATMADLGFWDKVLHALFASVNTRSGGFSLIDQNEMNASTMLVTDALMFAGGGSVSTAGGIKVTTIAILFLAMAAEARGDSDIRAFGRRIPDGAMRVALSVVVLGATLVAVGCALLLWLSDEPLDRVLFETISAFATCGLSVGLSAELPPAGKYVLIALMFAGRVGTITLAAALSTRQRDMRFHYPEERPIIG</sequence>
<proteinExistence type="predicted"/>
<keyword evidence="5 8" id="KW-1133">Transmembrane helix</keyword>
<feature type="transmembrane region" description="Helical" evidence="8">
    <location>
        <begin position="252"/>
        <end position="272"/>
    </location>
</feature>
<keyword evidence="6" id="KW-0406">Ion transport</keyword>
<feature type="transmembrane region" description="Helical" evidence="8">
    <location>
        <begin position="216"/>
        <end position="240"/>
    </location>
</feature>
<dbReference type="PANTHER" id="PTHR32024">
    <property type="entry name" value="TRK SYSTEM POTASSIUM UPTAKE PROTEIN TRKG-RELATED"/>
    <property type="match status" value="1"/>
</dbReference>
<protein>
    <submittedName>
        <fullName evidence="9">Potassium uptake TrkH family protein</fullName>
    </submittedName>
</protein>
<dbReference type="InterPro" id="IPR003445">
    <property type="entry name" value="Cat_transpt"/>
</dbReference>
<keyword evidence="10" id="KW-1185">Reference proteome</keyword>
<reference evidence="9 10" key="1">
    <citation type="submission" date="2019-02" db="EMBL/GenBank/DDBJ databases">
        <title>Sequencing the genomes of 1000 actinobacteria strains.</title>
        <authorList>
            <person name="Klenk H.-P."/>
        </authorList>
    </citation>
    <scope>NUCLEOTIDE SEQUENCE [LARGE SCALE GENOMIC DNA]</scope>
    <source>
        <strain evidence="9 10">DSM 17364</strain>
    </source>
</reference>
<evidence type="ECO:0000256" key="6">
    <source>
        <dbReference type="ARBA" id="ARBA00023065"/>
    </source>
</evidence>
<feature type="transmembrane region" description="Helical" evidence="8">
    <location>
        <begin position="93"/>
        <end position="120"/>
    </location>
</feature>
<comment type="subcellular location">
    <subcellularLocation>
        <location evidence="1">Cell membrane</location>
        <topology evidence="1">Multi-pass membrane protein</topology>
    </subcellularLocation>
</comment>